<name>A0ABY1INE4_9HYPH</name>
<dbReference type="InterPro" id="IPR036188">
    <property type="entry name" value="FAD/NAD-bd_sf"/>
</dbReference>
<dbReference type="PANTHER" id="PTHR13847:SF280">
    <property type="entry name" value="D-AMINO ACID DEHYDROGENASE"/>
    <property type="match status" value="1"/>
</dbReference>
<keyword evidence="2" id="KW-0560">Oxidoreductase</keyword>
<comment type="caution">
    <text evidence="4">The sequence shown here is derived from an EMBL/GenBank/DDBJ whole genome shotgun (WGS) entry which is preliminary data.</text>
</comment>
<accession>A0ABY1INE4</accession>
<proteinExistence type="inferred from homology"/>
<evidence type="ECO:0000256" key="2">
    <source>
        <dbReference type="ARBA" id="ARBA00023002"/>
    </source>
</evidence>
<evidence type="ECO:0000256" key="1">
    <source>
        <dbReference type="ARBA" id="ARBA00009410"/>
    </source>
</evidence>
<evidence type="ECO:0000313" key="5">
    <source>
        <dbReference type="Proteomes" id="UP000184290"/>
    </source>
</evidence>
<dbReference type="SUPFAM" id="SSF51905">
    <property type="entry name" value="FAD/NAD(P)-binding domain"/>
    <property type="match status" value="1"/>
</dbReference>
<dbReference type="EMBL" id="FQZC01000003">
    <property type="protein sequence ID" value="SHJ57044.1"/>
    <property type="molecule type" value="Genomic_DNA"/>
</dbReference>
<comment type="similarity">
    <text evidence="1">Belongs to the DadA oxidoreductase family.</text>
</comment>
<sequence length="430" mass="46155">MVPPVRHVSSSSVIPASADVVIIGGGLIGLTTAMFLAEAGQTCVVFEKGRVGAEQSGRNAGWVRQQGRDVREVPLSIESLRLWGETSRKLSNATGFAVCGSLYGFRNDAELQAYAPWMARARECGLAFEVLGADGVRRIAPGLEREFPIGLFTPSDGRAEPELAAPAIAEHIQSLGVRVVQGCAVKGIERSAGAVSAVVTERGSVACSRVVVAAGAWSSLLLRSLGIRLPQLKAMVSMAKTQPFPAGHQSSIWVEGLSSRRCADGRLSIEHGGRYVADIVPDSFRYLRDFLPVIREQGKDMKLRLGRRMLTELGYERWWRRGGATPFERERVLDPSPVAIVDAVGPTLSRVMEGYDQVRYTDRWAGYVDVLPDAVPVISHAAAVPGLTVSTGYSGHGFGLSFGGGRLTADLVLGRTPIVDPSDLSLSRFS</sequence>
<dbReference type="Gene3D" id="3.30.9.10">
    <property type="entry name" value="D-Amino Acid Oxidase, subunit A, domain 2"/>
    <property type="match status" value="2"/>
</dbReference>
<evidence type="ECO:0000259" key="3">
    <source>
        <dbReference type="Pfam" id="PF01266"/>
    </source>
</evidence>
<keyword evidence="5" id="KW-1185">Reference proteome</keyword>
<feature type="domain" description="FAD dependent oxidoreductase" evidence="3">
    <location>
        <begin position="19"/>
        <end position="411"/>
    </location>
</feature>
<dbReference type="Proteomes" id="UP000184290">
    <property type="component" value="Unassembled WGS sequence"/>
</dbReference>
<dbReference type="InterPro" id="IPR006076">
    <property type="entry name" value="FAD-dep_OxRdtase"/>
</dbReference>
<dbReference type="Pfam" id="PF01266">
    <property type="entry name" value="DAO"/>
    <property type="match status" value="1"/>
</dbReference>
<reference evidence="4 5" key="1">
    <citation type="submission" date="2016-11" db="EMBL/GenBank/DDBJ databases">
        <authorList>
            <person name="Varghese N."/>
            <person name="Submissions S."/>
        </authorList>
    </citation>
    <scope>NUCLEOTIDE SEQUENCE [LARGE SCALE GENOMIC DNA]</scope>
    <source>
        <strain evidence="4 5">DSM 21988</strain>
    </source>
</reference>
<protein>
    <submittedName>
        <fullName evidence="4">Glycine oxidase</fullName>
    </submittedName>
</protein>
<dbReference type="RefSeq" id="WP_060606319.1">
    <property type="nucleotide sequence ID" value="NZ_FQZC01000003.1"/>
</dbReference>
<evidence type="ECO:0000313" key="4">
    <source>
        <dbReference type="EMBL" id="SHJ57044.1"/>
    </source>
</evidence>
<gene>
    <name evidence="4" type="ORF">SAMN02745911_2900</name>
</gene>
<dbReference type="Gene3D" id="3.50.50.60">
    <property type="entry name" value="FAD/NAD(P)-binding domain"/>
    <property type="match status" value="2"/>
</dbReference>
<dbReference type="PANTHER" id="PTHR13847">
    <property type="entry name" value="SARCOSINE DEHYDROGENASE-RELATED"/>
    <property type="match status" value="1"/>
</dbReference>
<organism evidence="4 5">
    <name type="scientific">Aureimonas altamirensis DSM 21988</name>
    <dbReference type="NCBI Taxonomy" id="1121026"/>
    <lineage>
        <taxon>Bacteria</taxon>
        <taxon>Pseudomonadati</taxon>
        <taxon>Pseudomonadota</taxon>
        <taxon>Alphaproteobacteria</taxon>
        <taxon>Hyphomicrobiales</taxon>
        <taxon>Aurantimonadaceae</taxon>
        <taxon>Aureimonas</taxon>
    </lineage>
</organism>